<reference evidence="2 4" key="1">
    <citation type="submission" date="2018-06" db="EMBL/GenBank/DDBJ databases">
        <authorList>
            <consortium name="Pathogen Informatics"/>
            <person name="Doyle S."/>
        </authorList>
    </citation>
    <scope>NUCLEOTIDE SEQUENCE [LARGE SCALE GENOMIC DNA]</scope>
    <source>
        <strain evidence="2 4">NCTC11159</strain>
    </source>
</reference>
<evidence type="ECO:0000313" key="2">
    <source>
        <dbReference type="EMBL" id="STQ89917.1"/>
    </source>
</evidence>
<gene>
    <name evidence="3" type="ORF">EV682_12128</name>
    <name evidence="2" type="ORF">NCTC11159_00968</name>
</gene>
<evidence type="ECO:0000313" key="4">
    <source>
        <dbReference type="Proteomes" id="UP000255108"/>
    </source>
</evidence>
<dbReference type="Proteomes" id="UP000255108">
    <property type="component" value="Unassembled WGS sequence"/>
</dbReference>
<dbReference type="AlphaFoldDB" id="A0A377Q524"/>
<sequence>MLLFKPLLPALLISPCIHAAEFSIQPAVATLHYQAEEHNQIGTVINQESGHLPQFEISMQAKEAPWLIKIDYSRAEGDVDYQGYTQMGIPLTTRSELNIESWQALLGYQWPVGDQQQITLGAGLNGLQIDRNILPALGSFPLNETLKSQRFVLSLIWKWQMAALPVTLNSQLDILPQRQNRLTVDTQGLYDTIELDADQHTDWRWALDAEWRCTPNTRLGLGLAYQSYQPGSSQQGILKRNGLAAATVRYPGSDQRLLVLKSFFSWHF</sequence>
<dbReference type="RefSeq" id="WP_115226313.1">
    <property type="nucleotide sequence ID" value="NZ_CAWOLO010000021.1"/>
</dbReference>
<name>A0A377Q524_9NEIS</name>
<keyword evidence="1" id="KW-0732">Signal</keyword>
<keyword evidence="5" id="KW-1185">Reference proteome</keyword>
<reference evidence="3 5" key="2">
    <citation type="submission" date="2019-03" db="EMBL/GenBank/DDBJ databases">
        <title>Genomic Encyclopedia of Type Strains, Phase IV (KMG-IV): sequencing the most valuable type-strain genomes for metagenomic binning, comparative biology and taxonomic classification.</title>
        <authorList>
            <person name="Goeker M."/>
        </authorList>
    </citation>
    <scope>NUCLEOTIDE SEQUENCE [LARGE SCALE GENOMIC DNA]</scope>
    <source>
        <strain evidence="3 5">DSM 3764</strain>
    </source>
</reference>
<dbReference type="EMBL" id="UGHR01000001">
    <property type="protein sequence ID" value="STQ89917.1"/>
    <property type="molecule type" value="Genomic_DNA"/>
</dbReference>
<feature type="signal peptide" evidence="1">
    <location>
        <begin position="1"/>
        <end position="19"/>
    </location>
</feature>
<evidence type="ECO:0000313" key="5">
    <source>
        <dbReference type="Proteomes" id="UP000295794"/>
    </source>
</evidence>
<dbReference type="EMBL" id="SMBT01000021">
    <property type="protein sequence ID" value="TCU81513.1"/>
    <property type="molecule type" value="Genomic_DNA"/>
</dbReference>
<dbReference type="Proteomes" id="UP000295794">
    <property type="component" value="Unassembled WGS sequence"/>
</dbReference>
<organism evidence="2 4">
    <name type="scientific">Iodobacter fluviatilis</name>
    <dbReference type="NCBI Taxonomy" id="537"/>
    <lineage>
        <taxon>Bacteria</taxon>
        <taxon>Pseudomonadati</taxon>
        <taxon>Pseudomonadota</taxon>
        <taxon>Betaproteobacteria</taxon>
        <taxon>Neisseriales</taxon>
        <taxon>Chitinibacteraceae</taxon>
        <taxon>Iodobacter</taxon>
    </lineage>
</organism>
<dbReference type="SUPFAM" id="SSF56935">
    <property type="entry name" value="Porins"/>
    <property type="match status" value="1"/>
</dbReference>
<proteinExistence type="predicted"/>
<evidence type="ECO:0000256" key="1">
    <source>
        <dbReference type="SAM" id="SignalP"/>
    </source>
</evidence>
<evidence type="ECO:0000313" key="3">
    <source>
        <dbReference type="EMBL" id="TCU81513.1"/>
    </source>
</evidence>
<feature type="chain" id="PRO_5016655943" evidence="1">
    <location>
        <begin position="20"/>
        <end position="268"/>
    </location>
</feature>
<dbReference type="OrthoDB" id="8908847at2"/>
<protein>
    <submittedName>
        <fullName evidence="2">Uncharacterized protein</fullName>
    </submittedName>
</protein>
<accession>A0A377Q524</accession>